<evidence type="ECO:0000313" key="4">
    <source>
        <dbReference type="Proteomes" id="UP000002383"/>
    </source>
</evidence>
<protein>
    <submittedName>
        <fullName evidence="3">Histidine triad (HIT) protein</fullName>
    </submittedName>
</protein>
<keyword evidence="4" id="KW-1185">Reference proteome</keyword>
<dbReference type="PROSITE" id="PS51084">
    <property type="entry name" value="HIT_2"/>
    <property type="match status" value="1"/>
</dbReference>
<feature type="domain" description="HIT" evidence="2">
    <location>
        <begin position="36"/>
        <end position="105"/>
    </location>
</feature>
<evidence type="ECO:0000256" key="1">
    <source>
        <dbReference type="PROSITE-ProRule" id="PRU00464"/>
    </source>
</evidence>
<dbReference type="InterPro" id="IPR026026">
    <property type="entry name" value="HIT_Hint"/>
</dbReference>
<dbReference type="HOGENOM" id="CLU_123330_0_0_6"/>
<sequence>MNPFELDARLAADTLALGESELCLYRLMDDARWPWVILVPRRAGVTEIHDLNDTDHDTLWAESRAVARALAEAFDARSMNVAKLGNVVSQLHLHHVVRQEGDPAWPGPVWGFGQRVAYEGRAREEMVTRLRDCLGLG</sequence>
<organism evidence="3 4">
    <name type="scientific">Thioalkalivibrio sulfidiphilus (strain HL-EbGR7)</name>
    <dbReference type="NCBI Taxonomy" id="396588"/>
    <lineage>
        <taxon>Bacteria</taxon>
        <taxon>Pseudomonadati</taxon>
        <taxon>Pseudomonadota</taxon>
        <taxon>Gammaproteobacteria</taxon>
        <taxon>Chromatiales</taxon>
        <taxon>Ectothiorhodospiraceae</taxon>
        <taxon>Thioalkalivibrio</taxon>
    </lineage>
</organism>
<accession>B8GPI8</accession>
<name>B8GPI8_THISH</name>
<dbReference type="GO" id="GO:0003824">
    <property type="term" value="F:catalytic activity"/>
    <property type="evidence" value="ECO:0007669"/>
    <property type="project" value="InterPro"/>
</dbReference>
<dbReference type="SUPFAM" id="SSF54197">
    <property type="entry name" value="HIT-like"/>
    <property type="match status" value="1"/>
</dbReference>
<dbReference type="eggNOG" id="COG0537">
    <property type="taxonomic scope" value="Bacteria"/>
</dbReference>
<comment type="caution">
    <text evidence="1">Lacks conserved residue(s) required for the propagation of feature annotation.</text>
</comment>
<dbReference type="Pfam" id="PF01230">
    <property type="entry name" value="HIT"/>
    <property type="match status" value="1"/>
</dbReference>
<evidence type="ECO:0000259" key="2">
    <source>
        <dbReference type="PROSITE" id="PS51084"/>
    </source>
</evidence>
<dbReference type="InterPro" id="IPR011146">
    <property type="entry name" value="HIT-like"/>
</dbReference>
<dbReference type="EMBL" id="CP001339">
    <property type="protein sequence ID" value="ACL72155.1"/>
    <property type="molecule type" value="Genomic_DNA"/>
</dbReference>
<dbReference type="PIRSF" id="PIRSF000714">
    <property type="entry name" value="HIT"/>
    <property type="match status" value="1"/>
</dbReference>
<dbReference type="InterPro" id="IPR036265">
    <property type="entry name" value="HIT-like_sf"/>
</dbReference>
<dbReference type="STRING" id="396588.Tgr7_1068"/>
<reference evidence="3 4" key="1">
    <citation type="journal article" date="2011" name="Stand. Genomic Sci.">
        <title>Complete genome sequence of 'Thioalkalivibrio sulfidophilus' HL-EbGr7.</title>
        <authorList>
            <person name="Muyzer G."/>
            <person name="Sorokin D.Y."/>
            <person name="Mavromatis K."/>
            <person name="Lapidus A."/>
            <person name="Clum A."/>
            <person name="Ivanova N."/>
            <person name="Pati A."/>
            <person name="d'Haeseleer P."/>
            <person name="Woyke T."/>
            <person name="Kyrpides N.C."/>
        </authorList>
    </citation>
    <scope>NUCLEOTIDE SEQUENCE [LARGE SCALE GENOMIC DNA]</scope>
    <source>
        <strain evidence="3 4">HL-EbGR7</strain>
    </source>
</reference>
<gene>
    <name evidence="3" type="ordered locus">Tgr7_1068</name>
</gene>
<dbReference type="OrthoDB" id="9799145at2"/>
<proteinExistence type="predicted"/>
<dbReference type="AlphaFoldDB" id="B8GPI8"/>
<dbReference type="Gene3D" id="3.30.428.10">
    <property type="entry name" value="HIT-like"/>
    <property type="match status" value="1"/>
</dbReference>
<evidence type="ECO:0000313" key="3">
    <source>
        <dbReference type="EMBL" id="ACL72155.1"/>
    </source>
</evidence>
<dbReference type="RefSeq" id="WP_012637639.1">
    <property type="nucleotide sequence ID" value="NC_011901.1"/>
</dbReference>
<dbReference type="KEGG" id="tgr:Tgr7_1068"/>
<dbReference type="Proteomes" id="UP000002383">
    <property type="component" value="Chromosome"/>
</dbReference>